<dbReference type="EC" id="5.1.99.6" evidence="19"/>
<evidence type="ECO:0000256" key="2">
    <source>
        <dbReference type="ARBA" id="ARBA00000909"/>
    </source>
</evidence>
<keyword evidence="5 18" id="KW-0479">Metal-binding</keyword>
<dbReference type="STRING" id="1549858.MC45_02825"/>
<evidence type="ECO:0000256" key="1">
    <source>
        <dbReference type="ARBA" id="ARBA00000013"/>
    </source>
</evidence>
<keyword evidence="8 17" id="KW-0521">NADP</keyword>
<feature type="domain" description="YjeF N-terminal" evidence="21">
    <location>
        <begin position="15"/>
        <end position="210"/>
    </location>
</feature>
<dbReference type="HAMAP" id="MF_01966">
    <property type="entry name" value="NADHX_epimerase"/>
    <property type="match status" value="1"/>
</dbReference>
<dbReference type="GO" id="GO:0110051">
    <property type="term" value="P:metabolite repair"/>
    <property type="evidence" value="ECO:0007669"/>
    <property type="project" value="TreeGrafter"/>
</dbReference>
<dbReference type="EC" id="4.2.1.136" evidence="19"/>
<evidence type="ECO:0000259" key="20">
    <source>
        <dbReference type="PROSITE" id="PS51383"/>
    </source>
</evidence>
<dbReference type="RefSeq" id="WP_038659248.1">
    <property type="nucleotide sequence ID" value="NZ_CP009571.1"/>
</dbReference>
<dbReference type="GO" id="GO:0052856">
    <property type="term" value="F:NAD(P)HX epimerase activity"/>
    <property type="evidence" value="ECO:0007669"/>
    <property type="project" value="UniProtKB-UniRule"/>
</dbReference>
<dbReference type="InterPro" id="IPR004443">
    <property type="entry name" value="YjeF_N_dom"/>
</dbReference>
<feature type="binding site" evidence="18">
    <location>
        <position position="151"/>
    </location>
    <ligand>
        <name>(6S)-NADPHX</name>
        <dbReference type="ChEBI" id="CHEBI:64076"/>
    </ligand>
</feature>
<evidence type="ECO:0000256" key="6">
    <source>
        <dbReference type="ARBA" id="ARBA00022741"/>
    </source>
</evidence>
<dbReference type="PROSITE" id="PS01050">
    <property type="entry name" value="YJEF_C_2"/>
    <property type="match status" value="1"/>
</dbReference>
<dbReference type="eggNOG" id="COG0062">
    <property type="taxonomic scope" value="Bacteria"/>
</dbReference>
<keyword evidence="11 18" id="KW-0413">Isomerase</keyword>
<dbReference type="HOGENOM" id="CLU_024853_4_1_5"/>
<dbReference type="PROSITE" id="PS51383">
    <property type="entry name" value="YJEF_C_3"/>
    <property type="match status" value="1"/>
</dbReference>
<comment type="similarity">
    <text evidence="4 19">In the C-terminal section; belongs to the NnrD/CARKD family.</text>
</comment>
<dbReference type="InterPro" id="IPR029056">
    <property type="entry name" value="Ribokinase-like"/>
</dbReference>
<evidence type="ECO:0000256" key="7">
    <source>
        <dbReference type="ARBA" id="ARBA00022840"/>
    </source>
</evidence>
<dbReference type="GO" id="GO:0046496">
    <property type="term" value="P:nicotinamide nucleotide metabolic process"/>
    <property type="evidence" value="ECO:0007669"/>
    <property type="project" value="UniProtKB-UniRule"/>
</dbReference>
<feature type="domain" description="YjeF C-terminal" evidence="20">
    <location>
        <begin position="210"/>
        <end position="462"/>
    </location>
</feature>
<evidence type="ECO:0000256" key="18">
    <source>
        <dbReference type="HAMAP-Rule" id="MF_01966"/>
    </source>
</evidence>
<dbReference type="eggNOG" id="COG0063">
    <property type="taxonomic scope" value="Bacteria"/>
</dbReference>
<dbReference type="PIRSF" id="PIRSF017184">
    <property type="entry name" value="Nnr"/>
    <property type="match status" value="1"/>
</dbReference>
<comment type="function">
    <text evidence="18">Catalyzes the epimerization of the S- and R-forms of NAD(P)HX, a damaged form of NAD(P)H that is a result of enzymatic or heat-dependent hydration. This is a prerequisite for the S-specific NAD(P)H-hydrate dehydratase to allow the repair of both epimers of NAD(P)HX.</text>
</comment>
<comment type="function">
    <text evidence="14 19">Bifunctional enzyme that catalyzes the epimerization of the S- and R-forms of NAD(P)HX and the dehydration of the S-form of NAD(P)HX at the expense of ADP, which is converted to AMP. This allows the repair of both epimers of NAD(P)HX, a damaged form of NAD(P)H that is a result of enzymatic or heat-dependent hydration.</text>
</comment>
<evidence type="ECO:0000256" key="11">
    <source>
        <dbReference type="ARBA" id="ARBA00023235"/>
    </source>
</evidence>
<keyword evidence="9 18" id="KW-0630">Potassium</keyword>
<comment type="catalytic activity">
    <reaction evidence="16 17 19">
        <text>(6S)-NADPHX + ADP = AMP + phosphate + NADPH + H(+)</text>
        <dbReference type="Rhea" id="RHEA:32235"/>
        <dbReference type="ChEBI" id="CHEBI:15378"/>
        <dbReference type="ChEBI" id="CHEBI:43474"/>
        <dbReference type="ChEBI" id="CHEBI:57783"/>
        <dbReference type="ChEBI" id="CHEBI:64076"/>
        <dbReference type="ChEBI" id="CHEBI:456215"/>
        <dbReference type="ChEBI" id="CHEBI:456216"/>
        <dbReference type="EC" id="4.2.1.136"/>
    </reaction>
</comment>
<comment type="catalytic activity">
    <reaction evidence="15 17 19">
        <text>(6S)-NADHX + ADP = AMP + phosphate + NADH + H(+)</text>
        <dbReference type="Rhea" id="RHEA:32223"/>
        <dbReference type="ChEBI" id="CHEBI:15378"/>
        <dbReference type="ChEBI" id="CHEBI:43474"/>
        <dbReference type="ChEBI" id="CHEBI:57945"/>
        <dbReference type="ChEBI" id="CHEBI:64074"/>
        <dbReference type="ChEBI" id="CHEBI:456215"/>
        <dbReference type="ChEBI" id="CHEBI:456216"/>
        <dbReference type="EC" id="4.2.1.136"/>
    </reaction>
</comment>
<comment type="cofactor">
    <cofactor evidence="17">
        <name>Mg(2+)</name>
        <dbReference type="ChEBI" id="CHEBI:18420"/>
    </cofactor>
</comment>
<evidence type="ECO:0000256" key="9">
    <source>
        <dbReference type="ARBA" id="ARBA00022958"/>
    </source>
</evidence>
<feature type="binding site" evidence="18">
    <location>
        <position position="118"/>
    </location>
    <ligand>
        <name>K(+)</name>
        <dbReference type="ChEBI" id="CHEBI:29103"/>
    </ligand>
</feature>
<evidence type="ECO:0000256" key="14">
    <source>
        <dbReference type="ARBA" id="ARBA00025153"/>
    </source>
</evidence>
<dbReference type="SUPFAM" id="SSF64153">
    <property type="entry name" value="YjeF N-terminal domain-like"/>
    <property type="match status" value="1"/>
</dbReference>
<dbReference type="InterPro" id="IPR036652">
    <property type="entry name" value="YjeF_N_dom_sf"/>
</dbReference>
<keyword evidence="13" id="KW-0511">Multifunctional enzyme</keyword>
<dbReference type="PANTHER" id="PTHR12592:SF0">
    <property type="entry name" value="ATP-DEPENDENT (S)-NAD(P)H-HYDRATE DEHYDRATASE"/>
    <property type="match status" value="1"/>
</dbReference>
<feature type="binding site" evidence="17">
    <location>
        <position position="407"/>
    </location>
    <ligand>
        <name>(6S)-NADPHX</name>
        <dbReference type="ChEBI" id="CHEBI:64076"/>
    </ligand>
</feature>
<comment type="similarity">
    <text evidence="3 19">In the N-terminal section; belongs to the NnrE/AIBP family.</text>
</comment>
<accession>A0A097ED48</accession>
<dbReference type="InterPro" id="IPR000631">
    <property type="entry name" value="CARKD"/>
</dbReference>
<evidence type="ECO:0000256" key="13">
    <source>
        <dbReference type="ARBA" id="ARBA00023268"/>
    </source>
</evidence>
<evidence type="ECO:0000256" key="17">
    <source>
        <dbReference type="HAMAP-Rule" id="MF_01965"/>
    </source>
</evidence>
<evidence type="ECO:0000259" key="21">
    <source>
        <dbReference type="PROSITE" id="PS51385"/>
    </source>
</evidence>
<dbReference type="PROSITE" id="PS51385">
    <property type="entry name" value="YJEF_N"/>
    <property type="match status" value="1"/>
</dbReference>
<feature type="binding site" evidence="17">
    <location>
        <position position="406"/>
    </location>
    <ligand>
        <name>AMP</name>
        <dbReference type="ChEBI" id="CHEBI:456215"/>
    </ligand>
</feature>
<feature type="binding site" evidence="17">
    <location>
        <begin position="378"/>
        <end position="382"/>
    </location>
    <ligand>
        <name>AMP</name>
        <dbReference type="ChEBI" id="CHEBI:456215"/>
    </ligand>
</feature>
<evidence type="ECO:0000256" key="8">
    <source>
        <dbReference type="ARBA" id="ARBA00022857"/>
    </source>
</evidence>
<evidence type="ECO:0000256" key="5">
    <source>
        <dbReference type="ARBA" id="ARBA00022723"/>
    </source>
</evidence>
<dbReference type="SUPFAM" id="SSF53613">
    <property type="entry name" value="Ribokinase-like"/>
    <property type="match status" value="1"/>
</dbReference>
<dbReference type="Proteomes" id="UP000033200">
    <property type="component" value="Chromosome"/>
</dbReference>
<gene>
    <name evidence="18" type="primary">nnrE</name>
    <name evidence="17" type="synonym">nnrD</name>
    <name evidence="22" type="ORF">MC45_02825</name>
</gene>
<comment type="catalytic activity">
    <reaction evidence="2 18 19">
        <text>(6R)-NADPHX = (6S)-NADPHX</text>
        <dbReference type="Rhea" id="RHEA:32227"/>
        <dbReference type="ChEBI" id="CHEBI:64076"/>
        <dbReference type="ChEBI" id="CHEBI:64077"/>
        <dbReference type="EC" id="5.1.99.6"/>
    </reaction>
</comment>
<keyword evidence="22" id="KW-0418">Kinase</keyword>
<protein>
    <recommendedName>
        <fullName evidence="19">Bifunctional NAD(P)H-hydrate repair enzyme</fullName>
    </recommendedName>
    <alternativeName>
        <fullName evidence="19">Nicotinamide nucleotide repair protein</fullName>
    </alternativeName>
    <domain>
        <recommendedName>
            <fullName evidence="19">ADP-dependent (S)-NAD(P)H-hydrate dehydratase</fullName>
            <ecNumber evidence="19">4.2.1.136</ecNumber>
        </recommendedName>
        <alternativeName>
            <fullName evidence="19">ADP-dependent NAD(P)HX dehydratase</fullName>
        </alternativeName>
    </domain>
    <domain>
        <recommendedName>
            <fullName evidence="19">NAD(P)H-hydrate epimerase</fullName>
            <ecNumber evidence="19">5.1.99.6</ecNumber>
        </recommendedName>
    </domain>
</protein>
<dbReference type="KEGG" id="stax:MC45_02825"/>
<feature type="binding site" evidence="17">
    <location>
        <position position="243"/>
    </location>
    <ligand>
        <name>(6S)-NADPHX</name>
        <dbReference type="ChEBI" id="CHEBI:64076"/>
    </ligand>
</feature>
<comment type="similarity">
    <text evidence="18">Belongs to the NnrE/AIBP family.</text>
</comment>
<dbReference type="InterPro" id="IPR030677">
    <property type="entry name" value="Nnr"/>
</dbReference>
<keyword evidence="22" id="KW-0808">Transferase</keyword>
<dbReference type="EMBL" id="CP009571">
    <property type="protein sequence ID" value="AIT05509.1"/>
    <property type="molecule type" value="Genomic_DNA"/>
</dbReference>
<evidence type="ECO:0000313" key="23">
    <source>
        <dbReference type="Proteomes" id="UP000033200"/>
    </source>
</evidence>
<evidence type="ECO:0000256" key="16">
    <source>
        <dbReference type="ARBA" id="ARBA00049209"/>
    </source>
</evidence>
<dbReference type="NCBIfam" id="TIGR00197">
    <property type="entry name" value="yjeF_nterm"/>
    <property type="match status" value="1"/>
</dbReference>
<dbReference type="GO" id="GO:0052855">
    <property type="term" value="F:ADP-dependent NAD(P)H-hydrate dehydratase activity"/>
    <property type="evidence" value="ECO:0007669"/>
    <property type="project" value="UniProtKB-UniRule"/>
</dbReference>
<dbReference type="Gene3D" id="3.40.50.10260">
    <property type="entry name" value="YjeF N-terminal domain"/>
    <property type="match status" value="1"/>
</dbReference>
<comment type="cofactor">
    <cofactor evidence="18 19">
        <name>K(+)</name>
        <dbReference type="ChEBI" id="CHEBI:29103"/>
    </cofactor>
    <text evidence="18 19">Binds 1 potassium ion per subunit.</text>
</comment>
<comment type="catalytic activity">
    <reaction evidence="1 18 19">
        <text>(6R)-NADHX = (6S)-NADHX</text>
        <dbReference type="Rhea" id="RHEA:32215"/>
        <dbReference type="ChEBI" id="CHEBI:64074"/>
        <dbReference type="ChEBI" id="CHEBI:64075"/>
        <dbReference type="EC" id="5.1.99.6"/>
    </reaction>
</comment>
<comment type="function">
    <text evidence="17">Catalyzes the dehydration of the S-form of NAD(P)HX at the expense of ADP, which is converted to AMP. Together with NAD(P)HX epimerase, which catalyzes the epimerization of the S- and R-forms, the enzyme allows the repair of both epimers of NAD(P)HX, a damaged form of NAD(P)H that is a result of enzymatic or heat-dependent hydration.</text>
</comment>
<feature type="binding site" evidence="18">
    <location>
        <begin position="122"/>
        <end position="128"/>
    </location>
    <ligand>
        <name>(6S)-NADPHX</name>
        <dbReference type="ChEBI" id="CHEBI:64076"/>
    </ligand>
</feature>
<dbReference type="GO" id="GO:0005524">
    <property type="term" value="F:ATP binding"/>
    <property type="evidence" value="ECO:0007669"/>
    <property type="project" value="UniProtKB-UniRule"/>
</dbReference>
<dbReference type="NCBIfam" id="TIGR00196">
    <property type="entry name" value="yjeF_cterm"/>
    <property type="match status" value="1"/>
</dbReference>
<keyword evidence="10 17" id="KW-0520">NAD</keyword>
<evidence type="ECO:0000256" key="3">
    <source>
        <dbReference type="ARBA" id="ARBA00006001"/>
    </source>
</evidence>
<feature type="binding site" evidence="18">
    <location>
        <position position="62"/>
    </location>
    <ligand>
        <name>K(+)</name>
        <dbReference type="ChEBI" id="CHEBI:29103"/>
    </ligand>
</feature>
<feature type="binding site" evidence="18">
    <location>
        <position position="154"/>
    </location>
    <ligand>
        <name>K(+)</name>
        <dbReference type="ChEBI" id="CHEBI:29103"/>
    </ligand>
</feature>
<dbReference type="PANTHER" id="PTHR12592">
    <property type="entry name" value="ATP-DEPENDENT (S)-NAD(P)H-HYDRATE DEHYDRATASE FAMILY MEMBER"/>
    <property type="match status" value="1"/>
</dbReference>
<keyword evidence="12 17" id="KW-0456">Lyase</keyword>
<dbReference type="HAMAP" id="MF_01965">
    <property type="entry name" value="NADHX_dehydratase"/>
    <property type="match status" value="1"/>
</dbReference>
<evidence type="ECO:0000256" key="4">
    <source>
        <dbReference type="ARBA" id="ARBA00009524"/>
    </source>
</evidence>
<proteinExistence type="inferred from homology"/>
<dbReference type="CDD" id="cd01171">
    <property type="entry name" value="YXKO-related"/>
    <property type="match status" value="1"/>
</dbReference>
<evidence type="ECO:0000313" key="22">
    <source>
        <dbReference type="EMBL" id="AIT05509.1"/>
    </source>
</evidence>
<keyword evidence="7 17" id="KW-0067">ATP-binding</keyword>
<comment type="similarity">
    <text evidence="17">Belongs to the NnrD/CARKD family.</text>
</comment>
<keyword evidence="6 17" id="KW-0547">Nucleotide-binding</keyword>
<dbReference type="InterPro" id="IPR017953">
    <property type="entry name" value="Carbohydrate_kinase_pred_CS"/>
</dbReference>
<dbReference type="Pfam" id="PF03853">
    <property type="entry name" value="YjeF_N"/>
    <property type="match status" value="1"/>
</dbReference>
<feature type="binding site" evidence="18">
    <location>
        <begin position="61"/>
        <end position="65"/>
    </location>
    <ligand>
        <name>(6S)-NADPHX</name>
        <dbReference type="ChEBI" id="CHEBI:64076"/>
    </ligand>
</feature>
<dbReference type="GO" id="GO:0046872">
    <property type="term" value="F:metal ion binding"/>
    <property type="evidence" value="ECO:0007669"/>
    <property type="project" value="UniProtKB-UniRule"/>
</dbReference>
<evidence type="ECO:0000256" key="19">
    <source>
        <dbReference type="PIRNR" id="PIRNR017184"/>
    </source>
</evidence>
<dbReference type="PROSITE" id="PS01049">
    <property type="entry name" value="YJEF_C_1"/>
    <property type="match status" value="1"/>
</dbReference>
<dbReference type="Gene3D" id="3.40.1190.20">
    <property type="match status" value="1"/>
</dbReference>
<reference evidence="22 23" key="1">
    <citation type="submission" date="2014-09" db="EMBL/GenBank/DDBJ databases">
        <title>Using Illumina technology Improving SMRT sequencing Genome Assembly by RASTools.</title>
        <authorList>
            <person name="Zhou Y."/>
            <person name="Ma T."/>
            <person name="Liu T."/>
        </authorList>
    </citation>
    <scope>NUCLEOTIDE SEQUENCE [LARGE SCALE GENOMIC DNA]</scope>
    <source>
        <strain evidence="22 23">ATCC 55669</strain>
    </source>
</reference>
<name>A0A097ED48_9SPHN</name>
<feature type="binding site" evidence="17">
    <location>
        <position position="345"/>
    </location>
    <ligand>
        <name>(6S)-NADPHX</name>
        <dbReference type="ChEBI" id="CHEBI:64076"/>
    </ligand>
</feature>
<evidence type="ECO:0000256" key="15">
    <source>
        <dbReference type="ARBA" id="ARBA00048238"/>
    </source>
</evidence>
<keyword evidence="23" id="KW-1185">Reference proteome</keyword>
<dbReference type="AlphaFoldDB" id="A0A097ED48"/>
<dbReference type="Pfam" id="PF01256">
    <property type="entry name" value="Carb_kinase"/>
    <property type="match status" value="1"/>
</dbReference>
<dbReference type="GO" id="GO:0016301">
    <property type="term" value="F:kinase activity"/>
    <property type="evidence" value="ECO:0007669"/>
    <property type="project" value="UniProtKB-KW"/>
</dbReference>
<organism evidence="22 23">
    <name type="scientific">Sphingomonas taxi</name>
    <dbReference type="NCBI Taxonomy" id="1549858"/>
    <lineage>
        <taxon>Bacteria</taxon>
        <taxon>Pseudomonadati</taxon>
        <taxon>Pseudomonadota</taxon>
        <taxon>Alphaproteobacteria</taxon>
        <taxon>Sphingomonadales</taxon>
        <taxon>Sphingomonadaceae</taxon>
        <taxon>Sphingomonas</taxon>
    </lineage>
</organism>
<comment type="caution">
    <text evidence="18">Lacks conserved residue(s) required for the propagation of feature annotation.</text>
</comment>
<comment type="subunit">
    <text evidence="17">Homotetramer.</text>
</comment>
<evidence type="ECO:0000256" key="12">
    <source>
        <dbReference type="ARBA" id="ARBA00023239"/>
    </source>
</evidence>
<sequence>MIAIDGQPILTAAQMHAAEDAAIAAGTSVTALMQRAGEGIAAAARRLSAGADILVLCGPGNNGGDGYVAATTLARLGHPVRVAAGAPPKTDAAIAARAGWTGPIEPLAETAPAPVLIDCLFGTGVTRPLAPEIDATLALLSRAARLVIAADLPSGTDADSARAPDWATDHPVTLTLALGALKPAHVLHPAAAACGTIRLIDLAIDRPDTVAVAGGPTLPQPGAASHKYTRGMVAIVTGAMEGAARLAAVAALRSGAGYVTLYGGSGQGGPDAIVHRPYDPEALADDRIGAILIGPGLGRDDEARARLAALIAADTHRLVIDGDALHLLDPDALRDRRNPVVLTPHAGEFRALFGTPDGALIDQARSAAARAAAIVVLKGATTIVASPTHARVHPAGNPWLSTAGTGDVLAGTIAAQLAQPHADPLAAADAGVWLHARAARIVGKSFIADDLANALTPARAGA</sequence>
<feature type="binding site" evidence="17">
    <location>
        <position position="296"/>
    </location>
    <ligand>
        <name>(6S)-NADPHX</name>
        <dbReference type="ChEBI" id="CHEBI:64076"/>
    </ligand>
</feature>
<evidence type="ECO:0000256" key="10">
    <source>
        <dbReference type="ARBA" id="ARBA00023027"/>
    </source>
</evidence>